<evidence type="ECO:0000256" key="1">
    <source>
        <dbReference type="ARBA" id="ARBA00004613"/>
    </source>
</evidence>
<dbReference type="Pfam" id="PF06473">
    <property type="entry name" value="FGF-BP1"/>
    <property type="match status" value="1"/>
</dbReference>
<dbReference type="InterPro" id="IPR010510">
    <property type="entry name" value="FGF1-bd"/>
</dbReference>
<dbReference type="Proteomes" id="UP001460270">
    <property type="component" value="Unassembled WGS sequence"/>
</dbReference>
<dbReference type="GO" id="GO:0043410">
    <property type="term" value="P:positive regulation of MAPK cascade"/>
    <property type="evidence" value="ECO:0007669"/>
    <property type="project" value="TreeGrafter"/>
</dbReference>
<dbReference type="Gene3D" id="1.20.1070.10">
    <property type="entry name" value="Rhodopsin 7-helix transmembrane proteins"/>
    <property type="match status" value="1"/>
</dbReference>
<dbReference type="SMART" id="SM01381">
    <property type="entry name" value="7TM_GPCR_Srsx"/>
    <property type="match status" value="1"/>
</dbReference>
<dbReference type="InterPro" id="IPR000929">
    <property type="entry name" value="Dopamine_rcpt"/>
</dbReference>
<keyword evidence="14 15" id="KW-0807">Transducer</keyword>
<dbReference type="GO" id="GO:0004930">
    <property type="term" value="F:G protein-coupled receptor activity"/>
    <property type="evidence" value="ECO:0007669"/>
    <property type="project" value="UniProtKB-KW"/>
</dbReference>
<dbReference type="PANTHER" id="PTHR24248">
    <property type="entry name" value="ADRENERGIC RECEPTOR-RELATED G-PROTEIN COUPLED RECEPTOR"/>
    <property type="match status" value="1"/>
</dbReference>
<dbReference type="PANTHER" id="PTHR24248:SF123">
    <property type="entry name" value="G-PROTEIN COUPLED RECEPTORS FAMILY 1 PROFILE DOMAIN-CONTAINING PROTEIN"/>
    <property type="match status" value="1"/>
</dbReference>
<evidence type="ECO:0000256" key="6">
    <source>
        <dbReference type="ARBA" id="ARBA00022692"/>
    </source>
</evidence>
<keyword evidence="11" id="KW-1015">Disulfide bond</keyword>
<evidence type="ECO:0000256" key="3">
    <source>
        <dbReference type="ARBA" id="ARBA00008326"/>
    </source>
</evidence>
<feature type="compositionally biased region" description="Basic and acidic residues" evidence="16">
    <location>
        <begin position="684"/>
        <end position="710"/>
    </location>
</feature>
<dbReference type="InterPro" id="IPR017452">
    <property type="entry name" value="GPCR_Rhodpsn_7TM"/>
</dbReference>
<dbReference type="SUPFAM" id="SSF81321">
    <property type="entry name" value="Family A G protein-coupled receptor-like"/>
    <property type="match status" value="1"/>
</dbReference>
<feature type="transmembrane region" description="Helical" evidence="17">
    <location>
        <begin position="196"/>
        <end position="213"/>
    </location>
</feature>
<comment type="caution">
    <text evidence="19">The sequence shown here is derived from an EMBL/GenBank/DDBJ whole genome shotgun (WGS) entry which is preliminary data.</text>
</comment>
<keyword evidence="20" id="KW-1185">Reference proteome</keyword>
<dbReference type="GO" id="GO:0005886">
    <property type="term" value="C:plasma membrane"/>
    <property type="evidence" value="ECO:0007669"/>
    <property type="project" value="UniProtKB-SubCell"/>
</dbReference>
<evidence type="ECO:0000256" key="12">
    <source>
        <dbReference type="ARBA" id="ARBA00023170"/>
    </source>
</evidence>
<dbReference type="PROSITE" id="PS50262">
    <property type="entry name" value="G_PROTEIN_RECEP_F1_2"/>
    <property type="match status" value="1"/>
</dbReference>
<evidence type="ECO:0000256" key="13">
    <source>
        <dbReference type="ARBA" id="ARBA00023183"/>
    </source>
</evidence>
<feature type="compositionally biased region" description="Basic and acidic residues" evidence="16">
    <location>
        <begin position="656"/>
        <end position="671"/>
    </location>
</feature>
<dbReference type="InterPro" id="IPR000276">
    <property type="entry name" value="GPCR_Rhodpsn"/>
</dbReference>
<evidence type="ECO:0000256" key="9">
    <source>
        <dbReference type="ARBA" id="ARBA00023040"/>
    </source>
</evidence>
<keyword evidence="9 15" id="KW-0297">G-protein coupled receptor</keyword>
<dbReference type="AlphaFoldDB" id="A0AAW0NHY7"/>
<evidence type="ECO:0000313" key="19">
    <source>
        <dbReference type="EMBL" id="KAK7901266.1"/>
    </source>
</evidence>
<sequence length="743" mass="83338">MENSSWQWTNLSRVLSELDGAEEEEDTASSGGLRVFVGCVLFLLIVSTLLGNTLVCAAVVKFRHLRSKVTNFFVISLAVSDLFVAVLVMPWEAITEVTGTWLFGRFCGVWIAFDIMCSTASILNLCIISVDRYWAIASPFKYERRMTHRVACVMVGVAWTLSILISFIPVQLNWHQEVREQLEDQAGLSDNYTGRYSFYIPVLIMVATYTRIYRIAQTQIRRITSLERAAEQAHHQQTQDLRLDRAHPQRPHDEASLKTSFKKETKVLKTLSIIMGVFVFCWLPFFVLNCTVPFCDPPCVSDTTFTVFVWFGWANSSLNPVIYAFNADFRRAFTTILGCNRICSNNTVEAVNFSNELVSYHHDTTLHKETLVPSQTVQQLPHAINIEAEDCLEDMSARFDEESIISNCSRGHNRLLLLPANLQLEDDPELSLDTITPYTPAAPSWGSVSLSYRDRALCGEFVGGILSFGWPPSSPPSALSLSQDSLCQCQWPPRSHSDPEARNVTCHHELRTCQSAPVLLLLCLSALPEAKRQPGPPKPDKPREPPPSTAPSTRRTRNRSVPSSGELSTKDGHRCIWQTSGEGLVSLTVNCTIENKGQQPSFYWCRYAGKPDLCEAYGVKSSQYWKQLVGKLKKRQNACEGEKVLKAKTCKKAPAEAHMKLAQHSSEEEKKAGKKKGGAARSSESGKTERKKKKEEVSSEEVRSVDRTDLQEEGVLNDMAPVQSYCGEGWHSVCSFFVRFFEG</sequence>
<keyword evidence="5" id="KW-0964">Secreted</keyword>
<keyword evidence="4" id="KW-1003">Cell membrane</keyword>
<evidence type="ECO:0000256" key="11">
    <source>
        <dbReference type="ARBA" id="ARBA00023157"/>
    </source>
</evidence>
<evidence type="ECO:0000256" key="10">
    <source>
        <dbReference type="ARBA" id="ARBA00023136"/>
    </source>
</evidence>
<name>A0AAW0NHY7_9GOBI</name>
<keyword evidence="8 17" id="KW-1133">Transmembrane helix</keyword>
<feature type="transmembrane region" description="Helical" evidence="17">
    <location>
        <begin position="35"/>
        <end position="60"/>
    </location>
</feature>
<dbReference type="EMBL" id="JBBPFD010000013">
    <property type="protein sequence ID" value="KAK7901266.1"/>
    <property type="molecule type" value="Genomic_DNA"/>
</dbReference>
<comment type="similarity">
    <text evidence="15">Belongs to the G-protein coupled receptor 1 family.</text>
</comment>
<feature type="domain" description="G-protein coupled receptors family 1 profile" evidence="18">
    <location>
        <begin position="51"/>
        <end position="323"/>
    </location>
</feature>
<evidence type="ECO:0000256" key="7">
    <source>
        <dbReference type="ARBA" id="ARBA00022729"/>
    </source>
</evidence>
<organism evidence="19 20">
    <name type="scientific">Mugilogobius chulae</name>
    <name type="common">yellowstripe goby</name>
    <dbReference type="NCBI Taxonomy" id="88201"/>
    <lineage>
        <taxon>Eukaryota</taxon>
        <taxon>Metazoa</taxon>
        <taxon>Chordata</taxon>
        <taxon>Craniata</taxon>
        <taxon>Vertebrata</taxon>
        <taxon>Euteleostomi</taxon>
        <taxon>Actinopterygii</taxon>
        <taxon>Neopterygii</taxon>
        <taxon>Teleostei</taxon>
        <taxon>Neoteleostei</taxon>
        <taxon>Acanthomorphata</taxon>
        <taxon>Gobiaria</taxon>
        <taxon>Gobiiformes</taxon>
        <taxon>Gobioidei</taxon>
        <taxon>Gobiidae</taxon>
        <taxon>Gobionellinae</taxon>
        <taxon>Mugilogobius</taxon>
    </lineage>
</organism>
<keyword evidence="13" id="KW-0340">Growth factor binding</keyword>
<dbReference type="PRINTS" id="PR00237">
    <property type="entry name" value="GPCRRHODOPSN"/>
</dbReference>
<evidence type="ECO:0000256" key="15">
    <source>
        <dbReference type="RuleBase" id="RU000688"/>
    </source>
</evidence>
<feature type="transmembrane region" description="Helical" evidence="17">
    <location>
        <begin position="103"/>
        <end position="130"/>
    </location>
</feature>
<proteinExistence type="inferred from homology"/>
<dbReference type="PRINTS" id="PR00242">
    <property type="entry name" value="DOPAMINER"/>
</dbReference>
<evidence type="ECO:0000259" key="18">
    <source>
        <dbReference type="PROSITE" id="PS50262"/>
    </source>
</evidence>
<accession>A0AAW0NHY7</accession>
<reference evidence="20" key="1">
    <citation type="submission" date="2024-04" db="EMBL/GenBank/DDBJ databases">
        <title>Salinicola lusitanus LLJ914,a marine bacterium isolated from the Okinawa Trough.</title>
        <authorList>
            <person name="Li J."/>
        </authorList>
    </citation>
    <scope>NUCLEOTIDE SEQUENCE [LARGE SCALE GENOMIC DNA]</scope>
</reference>
<protein>
    <recommendedName>
        <fullName evidence="18">G-protein coupled receptors family 1 profile domain-containing protein</fullName>
    </recommendedName>
</protein>
<dbReference type="Pfam" id="PF00001">
    <property type="entry name" value="7tm_1"/>
    <property type="match status" value="1"/>
</dbReference>
<evidence type="ECO:0000256" key="8">
    <source>
        <dbReference type="ARBA" id="ARBA00022989"/>
    </source>
</evidence>
<dbReference type="PROSITE" id="PS00237">
    <property type="entry name" value="G_PROTEIN_RECEP_F1_1"/>
    <property type="match status" value="1"/>
</dbReference>
<gene>
    <name evidence="19" type="ORF">WMY93_018035</name>
</gene>
<evidence type="ECO:0000256" key="2">
    <source>
        <dbReference type="ARBA" id="ARBA00004651"/>
    </source>
</evidence>
<keyword evidence="12 15" id="KW-0675">Receptor</keyword>
<evidence type="ECO:0000256" key="4">
    <source>
        <dbReference type="ARBA" id="ARBA00022475"/>
    </source>
</evidence>
<comment type="subcellular location">
    <subcellularLocation>
        <location evidence="2">Cell membrane</location>
        <topology evidence="2">Multi-pass membrane protein</topology>
    </subcellularLocation>
    <subcellularLocation>
        <location evidence="1">Secreted</location>
    </subcellularLocation>
</comment>
<keyword evidence="6 15" id="KW-0812">Transmembrane</keyword>
<dbReference type="GO" id="GO:0071880">
    <property type="term" value="P:adenylate cyclase-activating adrenergic receptor signaling pathway"/>
    <property type="evidence" value="ECO:0007669"/>
    <property type="project" value="TreeGrafter"/>
</dbReference>
<dbReference type="GO" id="GO:0019838">
    <property type="term" value="F:growth factor binding"/>
    <property type="evidence" value="ECO:0007669"/>
    <property type="project" value="UniProtKB-KW"/>
</dbReference>
<dbReference type="GO" id="GO:0005576">
    <property type="term" value="C:extracellular region"/>
    <property type="evidence" value="ECO:0007669"/>
    <property type="project" value="UniProtKB-SubCell"/>
</dbReference>
<evidence type="ECO:0000256" key="14">
    <source>
        <dbReference type="ARBA" id="ARBA00023224"/>
    </source>
</evidence>
<evidence type="ECO:0000256" key="16">
    <source>
        <dbReference type="SAM" id="MobiDB-lite"/>
    </source>
</evidence>
<keyword evidence="7" id="KW-0732">Signal</keyword>
<feature type="region of interest" description="Disordered" evidence="16">
    <location>
        <begin position="656"/>
        <end position="714"/>
    </location>
</feature>
<feature type="transmembrane region" description="Helical" evidence="17">
    <location>
        <begin position="150"/>
        <end position="172"/>
    </location>
</feature>
<feature type="transmembrane region" description="Helical" evidence="17">
    <location>
        <begin position="267"/>
        <end position="288"/>
    </location>
</feature>
<keyword evidence="10 17" id="KW-0472">Membrane</keyword>
<evidence type="ECO:0000313" key="20">
    <source>
        <dbReference type="Proteomes" id="UP001460270"/>
    </source>
</evidence>
<feature type="transmembrane region" description="Helical" evidence="17">
    <location>
        <begin position="72"/>
        <end position="91"/>
    </location>
</feature>
<feature type="region of interest" description="Disordered" evidence="16">
    <location>
        <begin position="531"/>
        <end position="572"/>
    </location>
</feature>
<dbReference type="CDD" id="cd15057">
    <property type="entry name" value="7tmA_D1-like_dopamine_R"/>
    <property type="match status" value="1"/>
</dbReference>
<comment type="similarity">
    <text evidence="3">Belongs to the fibroblast growth factor-binding protein family.</text>
</comment>
<evidence type="ECO:0000256" key="17">
    <source>
        <dbReference type="SAM" id="Phobius"/>
    </source>
</evidence>
<evidence type="ECO:0000256" key="5">
    <source>
        <dbReference type="ARBA" id="ARBA00022525"/>
    </source>
</evidence>